<dbReference type="AlphaFoldDB" id="A0A370U6F3"/>
<sequence length="306" mass="34159">MIITMRLILLVLLCGAVAPALVAAEDQSTLPFPVLDRTLPPYHSAFPYLKSPTEQDKAWPPLFHKKPEATLERHSDMELGNSSAMDFLPAPPTISIIIDDVGYNRRGMEESLALPTAVALAILPMTPFAVKTAEAARKQQRATILHAPMENLRELKLGPGGLYASMDETTFKRVLNEDLDSVPWVQGVNNHMGSLLTTHRRAMEWVMDVISERSLFFIDSVTNPKSVAHLVATERNIKSVTRDVFLDNVQSQTAIHQQFERLVRLAHKNGSAIAIGHPYPETMHYLMYRLSQPLSVELSPIGQQLH</sequence>
<dbReference type="GO" id="GO:0005975">
    <property type="term" value="P:carbohydrate metabolic process"/>
    <property type="evidence" value="ECO:0007669"/>
    <property type="project" value="InterPro"/>
</dbReference>
<gene>
    <name evidence="2" type="ORF">DN730_15270</name>
</gene>
<dbReference type="InterPro" id="IPR011330">
    <property type="entry name" value="Glyco_hydro/deAcase_b/a-brl"/>
</dbReference>
<dbReference type="RefSeq" id="WP_115469013.1">
    <property type="nucleotide sequence ID" value="NZ_QKRA01000008.1"/>
</dbReference>
<dbReference type="SUPFAM" id="SSF88713">
    <property type="entry name" value="Glycoside hydrolase/deacetylase"/>
    <property type="match status" value="1"/>
</dbReference>
<accession>A0A370U6F3</accession>
<keyword evidence="3" id="KW-1185">Reference proteome</keyword>
<dbReference type="Pfam" id="PF04748">
    <property type="entry name" value="Polysacc_deac_2"/>
    <property type="match status" value="1"/>
</dbReference>
<reference evidence="2 3" key="1">
    <citation type="submission" date="2018-06" db="EMBL/GenBank/DDBJ databases">
        <title>Marinomonas sp. YLB-05 draft genome sequence.</title>
        <authorList>
            <person name="Yu L."/>
            <person name="Tang X."/>
        </authorList>
    </citation>
    <scope>NUCLEOTIDE SEQUENCE [LARGE SCALE GENOMIC DNA]</scope>
    <source>
        <strain evidence="2 3">YLB-05</strain>
    </source>
</reference>
<protein>
    <submittedName>
        <fullName evidence="2">Divergent polysaccharide deacetylase family protein</fullName>
    </submittedName>
</protein>
<feature type="signal peptide" evidence="1">
    <location>
        <begin position="1"/>
        <end position="23"/>
    </location>
</feature>
<feature type="chain" id="PRO_5016664065" evidence="1">
    <location>
        <begin position="24"/>
        <end position="306"/>
    </location>
</feature>
<dbReference type="PANTHER" id="PTHR30105">
    <property type="entry name" value="UNCHARACTERIZED YIBQ-RELATED"/>
    <property type="match status" value="1"/>
</dbReference>
<dbReference type="Gene3D" id="3.20.20.370">
    <property type="entry name" value="Glycoside hydrolase/deacetylase"/>
    <property type="match status" value="1"/>
</dbReference>
<evidence type="ECO:0000313" key="3">
    <source>
        <dbReference type="Proteomes" id="UP000254326"/>
    </source>
</evidence>
<dbReference type="OrthoDB" id="9784811at2"/>
<proteinExistence type="predicted"/>
<dbReference type="PANTHER" id="PTHR30105:SF2">
    <property type="entry name" value="DIVERGENT POLYSACCHARIDE DEACETYLASE SUPERFAMILY"/>
    <property type="match status" value="1"/>
</dbReference>
<evidence type="ECO:0000313" key="2">
    <source>
        <dbReference type="EMBL" id="RDL43333.1"/>
    </source>
</evidence>
<dbReference type="EMBL" id="QKRA01000008">
    <property type="protein sequence ID" value="RDL43333.1"/>
    <property type="molecule type" value="Genomic_DNA"/>
</dbReference>
<evidence type="ECO:0000256" key="1">
    <source>
        <dbReference type="SAM" id="SignalP"/>
    </source>
</evidence>
<dbReference type="Proteomes" id="UP000254326">
    <property type="component" value="Unassembled WGS sequence"/>
</dbReference>
<dbReference type="CDD" id="cd10936">
    <property type="entry name" value="CE4_DAC2"/>
    <property type="match status" value="1"/>
</dbReference>
<organism evidence="2 3">
    <name type="scientific">Marinomonas piezotolerans</name>
    <dbReference type="NCBI Taxonomy" id="2213058"/>
    <lineage>
        <taxon>Bacteria</taxon>
        <taxon>Pseudomonadati</taxon>
        <taxon>Pseudomonadota</taxon>
        <taxon>Gammaproteobacteria</taxon>
        <taxon>Oceanospirillales</taxon>
        <taxon>Oceanospirillaceae</taxon>
        <taxon>Marinomonas</taxon>
    </lineage>
</organism>
<comment type="caution">
    <text evidence="2">The sequence shown here is derived from an EMBL/GenBank/DDBJ whole genome shotgun (WGS) entry which is preliminary data.</text>
</comment>
<keyword evidence="1" id="KW-0732">Signal</keyword>
<name>A0A370U6F3_9GAMM</name>
<dbReference type="InterPro" id="IPR006837">
    <property type="entry name" value="Divergent_DAC"/>
</dbReference>